<reference evidence="3 4" key="1">
    <citation type="submission" date="2019-07" db="EMBL/GenBank/DDBJ databases">
        <title>Draft genome assembly of a fouling barnacle, Amphibalanus amphitrite (Darwin, 1854): The first reference genome for Thecostraca.</title>
        <authorList>
            <person name="Kim W."/>
        </authorList>
    </citation>
    <scope>NUCLEOTIDE SEQUENCE [LARGE SCALE GENOMIC DNA]</scope>
    <source>
        <strain evidence="3">SNU_AA5</strain>
        <tissue evidence="3">Soma without cirri and trophi</tissue>
    </source>
</reference>
<evidence type="ECO:0000256" key="2">
    <source>
        <dbReference type="ARBA" id="ARBA00019014"/>
    </source>
</evidence>
<dbReference type="PANTHER" id="PTHR12598:SF0">
    <property type="entry name" value="COPPER HOMEOSTASIS PROTEIN CUTC HOMOLOG"/>
    <property type="match status" value="1"/>
</dbReference>
<dbReference type="AlphaFoldDB" id="A0A6A4XAB2"/>
<dbReference type="Pfam" id="PF03932">
    <property type="entry name" value="CutC"/>
    <property type="match status" value="2"/>
</dbReference>
<dbReference type="EMBL" id="VIIS01000104">
    <property type="protein sequence ID" value="KAF0313190.1"/>
    <property type="molecule type" value="Genomic_DNA"/>
</dbReference>
<dbReference type="InterPro" id="IPR005627">
    <property type="entry name" value="CutC-like"/>
</dbReference>
<gene>
    <name evidence="3" type="primary">CUTC</name>
    <name evidence="3" type="ORF">FJT64_016186</name>
</gene>
<evidence type="ECO:0000313" key="3">
    <source>
        <dbReference type="EMBL" id="KAF0313190.1"/>
    </source>
</evidence>
<proteinExistence type="inferred from homology"/>
<dbReference type="Proteomes" id="UP000440578">
    <property type="component" value="Unassembled WGS sequence"/>
</dbReference>
<dbReference type="Gene3D" id="3.20.20.380">
    <property type="entry name" value="Copper homeostasis (CutC) domain"/>
    <property type="match status" value="2"/>
</dbReference>
<comment type="similarity">
    <text evidence="1">Belongs to the CutC family.</text>
</comment>
<dbReference type="OrthoDB" id="7392499at2759"/>
<dbReference type="PANTHER" id="PTHR12598">
    <property type="entry name" value="COPPER HOMEOSTASIS PROTEIN CUTC"/>
    <property type="match status" value="1"/>
</dbReference>
<protein>
    <recommendedName>
        <fullName evidence="2">Copper homeostasis protein cutC homolog</fullName>
    </recommendedName>
</protein>
<dbReference type="InterPro" id="IPR036822">
    <property type="entry name" value="CutC-like_dom_sf"/>
</dbReference>
<sequence length="201" mass="20602">MRESSIEICVDSVDSALLAARGGADRLELCAALSEGGLTPSVGMLMIVKKHVKEQCAELLSAAAPLPCTFHRAFDCVASPEEALDTVIRMGFTRLLTSGLAPSAAKGAALIARLVSLSAGRLSVMPGGGVNAQNVSQLVTLTGVSEVHASARGPRRSLMAVPAGVSMGAASDERCWLQCDPDEVAAIRRALSSAGEEGDAA</sequence>
<evidence type="ECO:0000313" key="4">
    <source>
        <dbReference type="Proteomes" id="UP000440578"/>
    </source>
</evidence>
<name>A0A6A4XAB2_AMPAM</name>
<comment type="caution">
    <text evidence="3">The sequence shown here is derived from an EMBL/GenBank/DDBJ whole genome shotgun (WGS) entry which is preliminary data.</text>
</comment>
<dbReference type="SUPFAM" id="SSF110395">
    <property type="entry name" value="CutC-like"/>
    <property type="match status" value="1"/>
</dbReference>
<organism evidence="3 4">
    <name type="scientific">Amphibalanus amphitrite</name>
    <name type="common">Striped barnacle</name>
    <name type="synonym">Balanus amphitrite</name>
    <dbReference type="NCBI Taxonomy" id="1232801"/>
    <lineage>
        <taxon>Eukaryota</taxon>
        <taxon>Metazoa</taxon>
        <taxon>Ecdysozoa</taxon>
        <taxon>Arthropoda</taxon>
        <taxon>Crustacea</taxon>
        <taxon>Multicrustacea</taxon>
        <taxon>Cirripedia</taxon>
        <taxon>Thoracica</taxon>
        <taxon>Thoracicalcarea</taxon>
        <taxon>Balanomorpha</taxon>
        <taxon>Balanoidea</taxon>
        <taxon>Balanidae</taxon>
        <taxon>Amphibalaninae</taxon>
        <taxon>Amphibalanus</taxon>
    </lineage>
</organism>
<dbReference type="GO" id="GO:0005507">
    <property type="term" value="F:copper ion binding"/>
    <property type="evidence" value="ECO:0007669"/>
    <property type="project" value="TreeGrafter"/>
</dbReference>
<accession>A0A6A4XAB2</accession>
<keyword evidence="4" id="KW-1185">Reference proteome</keyword>
<evidence type="ECO:0000256" key="1">
    <source>
        <dbReference type="ARBA" id="ARBA00007768"/>
    </source>
</evidence>